<reference evidence="1 2" key="1">
    <citation type="submission" date="2018-11" db="EMBL/GenBank/DDBJ databases">
        <authorList>
            <consortium name="Pathogen Informatics"/>
        </authorList>
    </citation>
    <scope>NUCLEOTIDE SEQUENCE [LARGE SCALE GENOMIC DNA]</scope>
    <source>
        <strain>Denwood</strain>
        <strain evidence="2">Zambia</strain>
    </source>
</reference>
<protein>
    <submittedName>
        <fullName evidence="1">Uncharacterized protein</fullName>
    </submittedName>
</protein>
<name>A0A183PRG9_9TREM</name>
<evidence type="ECO:0000313" key="2">
    <source>
        <dbReference type="Proteomes" id="UP000269396"/>
    </source>
</evidence>
<feature type="non-terminal residue" evidence="1">
    <location>
        <position position="1"/>
    </location>
</feature>
<accession>A0A183PRG9</accession>
<dbReference type="EMBL" id="UZAL01037964">
    <property type="protein sequence ID" value="VDP72797.1"/>
    <property type="molecule type" value="Genomic_DNA"/>
</dbReference>
<proteinExistence type="predicted"/>
<gene>
    <name evidence="1" type="ORF">SMTD_LOCUS16956</name>
</gene>
<dbReference type="Proteomes" id="UP000269396">
    <property type="component" value="Unassembled WGS sequence"/>
</dbReference>
<dbReference type="AlphaFoldDB" id="A0A183PRG9"/>
<sequence length="81" mass="9487">YNASLYFTEVVLQSENWLSTARDYLGRFLFCVFIYVSAIVLWNTMGSVIWLILNRLNLLPQKVLFKSDVTSWQPIDVPQQL</sequence>
<evidence type="ECO:0000313" key="1">
    <source>
        <dbReference type="EMBL" id="VDP72797.1"/>
    </source>
</evidence>
<organism evidence="1 2">
    <name type="scientific">Schistosoma mattheei</name>
    <dbReference type="NCBI Taxonomy" id="31246"/>
    <lineage>
        <taxon>Eukaryota</taxon>
        <taxon>Metazoa</taxon>
        <taxon>Spiralia</taxon>
        <taxon>Lophotrochozoa</taxon>
        <taxon>Platyhelminthes</taxon>
        <taxon>Trematoda</taxon>
        <taxon>Digenea</taxon>
        <taxon>Strigeidida</taxon>
        <taxon>Schistosomatoidea</taxon>
        <taxon>Schistosomatidae</taxon>
        <taxon>Schistosoma</taxon>
    </lineage>
</organism>
<dbReference type="STRING" id="31246.A0A183PRG9"/>
<keyword evidence="2" id="KW-1185">Reference proteome</keyword>